<feature type="active site" description="Proton donor" evidence="5">
    <location>
        <position position="116"/>
    </location>
</feature>
<keyword evidence="8" id="KW-0687">Ribonucleoprotein</keyword>
<comment type="subcellular location">
    <subcellularLocation>
        <location evidence="5 6">Cytoplasm</location>
    </subcellularLocation>
</comment>
<evidence type="ECO:0000256" key="6">
    <source>
        <dbReference type="RuleBase" id="RU363094"/>
    </source>
</evidence>
<dbReference type="Gene3D" id="3.40.630.30">
    <property type="match status" value="1"/>
</dbReference>
<keyword evidence="3 5" id="KW-0808">Transferase</keyword>
<dbReference type="PROSITE" id="PS51186">
    <property type="entry name" value="GNAT"/>
    <property type="match status" value="1"/>
</dbReference>
<feature type="binding site" evidence="5">
    <location>
        <position position="109"/>
    </location>
    <ligand>
        <name>acetyl-CoA</name>
        <dbReference type="ChEBI" id="CHEBI:57288"/>
    </ligand>
</feature>
<evidence type="ECO:0000256" key="5">
    <source>
        <dbReference type="HAMAP-Rule" id="MF_02210"/>
    </source>
</evidence>
<evidence type="ECO:0000256" key="2">
    <source>
        <dbReference type="ARBA" id="ARBA00022490"/>
    </source>
</evidence>
<keyword evidence="9" id="KW-1185">Reference proteome</keyword>
<dbReference type="GO" id="GO:0005840">
    <property type="term" value="C:ribosome"/>
    <property type="evidence" value="ECO:0007669"/>
    <property type="project" value="UniProtKB-KW"/>
</dbReference>
<gene>
    <name evidence="5 8" type="primary">rimI</name>
    <name evidence="8" type="ORF">H8K26_08175</name>
</gene>
<comment type="similarity">
    <text evidence="1 5 6">Belongs to the acetyltransferase family. RimI subfamily.</text>
</comment>
<comment type="caution">
    <text evidence="8">The sequence shown here is derived from an EMBL/GenBank/DDBJ whole genome shotgun (WGS) entry which is preliminary data.</text>
</comment>
<dbReference type="NCBIfam" id="TIGR01575">
    <property type="entry name" value="rimI"/>
    <property type="match status" value="1"/>
</dbReference>
<dbReference type="PANTHER" id="PTHR43420:SF44">
    <property type="entry name" value="ACETYLTRANSFERASE YPEA"/>
    <property type="match status" value="1"/>
</dbReference>
<organism evidence="8 9">
    <name type="scientific">Undibacterium aquatile</name>
    <dbReference type="NCBI Taxonomy" id="1537398"/>
    <lineage>
        <taxon>Bacteria</taxon>
        <taxon>Pseudomonadati</taxon>
        <taxon>Pseudomonadota</taxon>
        <taxon>Betaproteobacteria</taxon>
        <taxon>Burkholderiales</taxon>
        <taxon>Oxalobacteraceae</taxon>
        <taxon>Undibacterium</taxon>
    </lineage>
</organism>
<keyword evidence="2 5" id="KW-0963">Cytoplasm</keyword>
<comment type="caution">
    <text evidence="5">Lacks conserved residue(s) required for the propagation of feature annotation.</text>
</comment>
<dbReference type="EMBL" id="JACOFT010000002">
    <property type="protein sequence ID" value="MBC3811413.1"/>
    <property type="molecule type" value="Genomic_DNA"/>
</dbReference>
<evidence type="ECO:0000259" key="7">
    <source>
        <dbReference type="PROSITE" id="PS51186"/>
    </source>
</evidence>
<name>A0ABR6XES6_9BURK</name>
<feature type="active site" description="Proton acceptor" evidence="5">
    <location>
        <position position="104"/>
    </location>
</feature>
<dbReference type="InterPro" id="IPR000182">
    <property type="entry name" value="GNAT_dom"/>
</dbReference>
<evidence type="ECO:0000313" key="8">
    <source>
        <dbReference type="EMBL" id="MBC3811413.1"/>
    </source>
</evidence>
<keyword evidence="4 5" id="KW-0012">Acyltransferase</keyword>
<sequence>MHNFVKLGFADIDQILTIEEAVYSHPWSRGNFTDSFLSGYQAFGIRDHSGEIAAYFFVMPVVDELHLLNFAVRKENQGQGYASAMLRYLHLYAKEQDMTSVLLEVRRSNYRAIEVYLADGFEEIGRRKAYYPVDVNTREDAIVMRRMC</sequence>
<reference evidence="8 9" key="1">
    <citation type="submission" date="2020-08" db="EMBL/GenBank/DDBJ databases">
        <title>Novel species isolated from subtropical streams in China.</title>
        <authorList>
            <person name="Lu H."/>
        </authorList>
    </citation>
    <scope>NUCLEOTIDE SEQUENCE [LARGE SCALE GENOMIC DNA]</scope>
    <source>
        <strain evidence="8 9">CCTCC AB 2015119</strain>
    </source>
</reference>
<comment type="catalytic activity">
    <reaction evidence="5 6">
        <text>N-terminal L-alanyl-[ribosomal protein bS18] + acetyl-CoA = N-terminal N(alpha)-acetyl-L-alanyl-[ribosomal protein bS18] + CoA + H(+)</text>
        <dbReference type="Rhea" id="RHEA:43756"/>
        <dbReference type="Rhea" id="RHEA-COMP:10676"/>
        <dbReference type="Rhea" id="RHEA-COMP:10677"/>
        <dbReference type="ChEBI" id="CHEBI:15378"/>
        <dbReference type="ChEBI" id="CHEBI:57287"/>
        <dbReference type="ChEBI" id="CHEBI:57288"/>
        <dbReference type="ChEBI" id="CHEBI:64718"/>
        <dbReference type="ChEBI" id="CHEBI:83683"/>
        <dbReference type="EC" id="2.3.1.266"/>
    </reaction>
</comment>
<evidence type="ECO:0000256" key="1">
    <source>
        <dbReference type="ARBA" id="ARBA00005395"/>
    </source>
</evidence>
<feature type="domain" description="N-acetyltransferase" evidence="7">
    <location>
        <begin position="2"/>
        <end position="148"/>
    </location>
</feature>
<dbReference type="HAMAP" id="MF_02210">
    <property type="entry name" value="RimI"/>
    <property type="match status" value="1"/>
</dbReference>
<evidence type="ECO:0000313" key="9">
    <source>
        <dbReference type="Proteomes" id="UP000637632"/>
    </source>
</evidence>
<comment type="function">
    <text evidence="5 6">Acetylates the N-terminal alanine of ribosomal protein bS18.</text>
</comment>
<dbReference type="InterPro" id="IPR006464">
    <property type="entry name" value="AcTrfase_RimI/Ard1"/>
</dbReference>
<dbReference type="PANTHER" id="PTHR43420">
    <property type="entry name" value="ACETYLTRANSFERASE"/>
    <property type="match status" value="1"/>
</dbReference>
<dbReference type="EC" id="2.3.1.266" evidence="5 6"/>
<dbReference type="RefSeq" id="WP_186883693.1">
    <property type="nucleotide sequence ID" value="NZ_JACOFT010000002.1"/>
</dbReference>
<proteinExistence type="inferred from homology"/>
<dbReference type="InterPro" id="IPR043690">
    <property type="entry name" value="RimI"/>
</dbReference>
<dbReference type="Pfam" id="PF00583">
    <property type="entry name" value="Acetyltransf_1"/>
    <property type="match status" value="1"/>
</dbReference>
<accession>A0ABR6XES6</accession>
<dbReference type="InterPro" id="IPR016181">
    <property type="entry name" value="Acyl_CoA_acyltransferase"/>
</dbReference>
<protein>
    <recommendedName>
        <fullName evidence="5 6">[Ribosomal protein bS18]-alanine N-acetyltransferase</fullName>
        <ecNumber evidence="5 6">2.3.1.266</ecNumber>
    </recommendedName>
</protein>
<keyword evidence="8" id="KW-0689">Ribosomal protein</keyword>
<dbReference type="Proteomes" id="UP000637632">
    <property type="component" value="Unassembled WGS sequence"/>
</dbReference>
<dbReference type="CDD" id="cd04301">
    <property type="entry name" value="NAT_SF"/>
    <property type="match status" value="1"/>
</dbReference>
<dbReference type="InterPro" id="IPR050680">
    <property type="entry name" value="YpeA/RimI_acetyltransf"/>
</dbReference>
<evidence type="ECO:0000256" key="4">
    <source>
        <dbReference type="ARBA" id="ARBA00023315"/>
    </source>
</evidence>
<evidence type="ECO:0000256" key="3">
    <source>
        <dbReference type="ARBA" id="ARBA00022679"/>
    </source>
</evidence>
<dbReference type="SUPFAM" id="SSF55729">
    <property type="entry name" value="Acyl-CoA N-acyltransferases (Nat)"/>
    <property type="match status" value="1"/>
</dbReference>